<reference evidence="2" key="1">
    <citation type="submission" date="2018-06" db="EMBL/GenBank/DDBJ databases">
        <authorList>
            <person name="Helene L.C."/>
            <person name="Dall'Agnol R."/>
            <person name="Delamuta J.R."/>
            <person name="Hungria M."/>
        </authorList>
    </citation>
    <scope>NUCLEOTIDE SEQUENCE [LARGE SCALE GENOMIC DNA]</scope>
    <source>
        <strain evidence="2">AC99b</strain>
    </source>
</reference>
<dbReference type="EMBL" id="QMBP01000016">
    <property type="protein sequence ID" value="RAZ87012.1"/>
    <property type="molecule type" value="Genomic_DNA"/>
</dbReference>
<protein>
    <submittedName>
        <fullName evidence="1">Uncharacterized protein</fullName>
    </submittedName>
</protein>
<keyword evidence="2" id="KW-1185">Reference proteome</keyword>
<dbReference type="AlphaFoldDB" id="A0A330HHM4"/>
<accession>A0A330HHM4</accession>
<gene>
    <name evidence="1" type="ORF">DPM33_27130</name>
</gene>
<comment type="caution">
    <text evidence="1">The sequence shown here is derived from an EMBL/GenBank/DDBJ whole genome shotgun (WGS) entry which is preliminary data.</text>
</comment>
<evidence type="ECO:0000313" key="1">
    <source>
        <dbReference type="EMBL" id="RAZ87012.1"/>
    </source>
</evidence>
<reference evidence="1 2" key="2">
    <citation type="submission" date="2018-07" db="EMBL/GenBank/DDBJ databases">
        <title>Diversity of Mesorhizobium strains in Brazil.</title>
        <authorList>
            <person name="Helene L.C.F."/>
            <person name="Dall'Agnol R."/>
            <person name="Delamuta J.R.M."/>
            <person name="Hungria M."/>
        </authorList>
    </citation>
    <scope>NUCLEOTIDE SEQUENCE [LARGE SCALE GENOMIC DNA]</scope>
    <source>
        <strain evidence="1 2">AC99b</strain>
    </source>
</reference>
<name>A0A330HHM4_9HYPH</name>
<proteinExistence type="predicted"/>
<organism evidence="1 2">
    <name type="scientific">Mesorhizobium hawassense</name>
    <dbReference type="NCBI Taxonomy" id="1209954"/>
    <lineage>
        <taxon>Bacteria</taxon>
        <taxon>Pseudomonadati</taxon>
        <taxon>Pseudomonadota</taxon>
        <taxon>Alphaproteobacteria</taxon>
        <taxon>Hyphomicrobiales</taxon>
        <taxon>Phyllobacteriaceae</taxon>
        <taxon>Mesorhizobium</taxon>
    </lineage>
</organism>
<evidence type="ECO:0000313" key="2">
    <source>
        <dbReference type="Proteomes" id="UP000251558"/>
    </source>
</evidence>
<dbReference type="OrthoDB" id="8078493at2"/>
<sequence length="139" mass="15672">MGLDAAVFKSVSAMEREFPDYRFQREPMTGECEVIHPEGVELRLDEVVAYSRRFGNISHIGALSITIGEYLGEASALERLVLYSGSHGGDVIEEPSFGELERELKLIETSSDEYVREFANGLQELIDMARREKNPIVFL</sequence>
<dbReference type="Proteomes" id="UP000251558">
    <property type="component" value="Unassembled WGS sequence"/>
</dbReference>
<dbReference type="RefSeq" id="WP_112100464.1">
    <property type="nucleotide sequence ID" value="NZ_QMBP01000016.1"/>
</dbReference>